<name>D2VAA2_NAEGR</name>
<dbReference type="AlphaFoldDB" id="D2VAA2"/>
<feature type="compositionally biased region" description="Low complexity" evidence="2">
    <location>
        <begin position="8"/>
        <end position="17"/>
    </location>
</feature>
<dbReference type="InterPro" id="IPR012314">
    <property type="entry name" value="Pept_M12B_GON-ADAMTSs"/>
</dbReference>
<keyword evidence="5" id="KW-1185">Reference proteome</keyword>
<dbReference type="EMBL" id="GG738859">
    <property type="protein sequence ID" value="EFC46394.1"/>
    <property type="molecule type" value="Genomic_DNA"/>
</dbReference>
<evidence type="ECO:0000313" key="5">
    <source>
        <dbReference type="Proteomes" id="UP000006671"/>
    </source>
</evidence>
<reference evidence="4 5" key="1">
    <citation type="journal article" date="2010" name="Cell">
        <title>The genome of Naegleria gruberi illuminates early eukaryotic versatility.</title>
        <authorList>
            <person name="Fritz-Laylin L.K."/>
            <person name="Prochnik S.E."/>
            <person name="Ginger M.L."/>
            <person name="Dacks J.B."/>
            <person name="Carpenter M.L."/>
            <person name="Field M.C."/>
            <person name="Kuo A."/>
            <person name="Paredez A."/>
            <person name="Chapman J."/>
            <person name="Pham J."/>
            <person name="Shu S."/>
            <person name="Neupane R."/>
            <person name="Cipriano M."/>
            <person name="Mancuso J."/>
            <person name="Tu H."/>
            <person name="Salamov A."/>
            <person name="Lindquist E."/>
            <person name="Shapiro H."/>
            <person name="Lucas S."/>
            <person name="Grigoriev I.V."/>
            <person name="Cande W.Z."/>
            <person name="Fulton C."/>
            <person name="Rokhsar D.S."/>
            <person name="Dawson S.C."/>
        </authorList>
    </citation>
    <scope>NUCLEOTIDE SEQUENCE [LARGE SCALE GENOMIC DNA]</scope>
    <source>
        <strain evidence="4 5">NEG-M</strain>
    </source>
</reference>
<evidence type="ECO:0000256" key="2">
    <source>
        <dbReference type="SAM" id="MobiDB-lite"/>
    </source>
</evidence>
<dbReference type="Proteomes" id="UP000006671">
    <property type="component" value="Unassembled WGS sequence"/>
</dbReference>
<dbReference type="SUPFAM" id="SSF81383">
    <property type="entry name" value="F-box domain"/>
    <property type="match status" value="1"/>
</dbReference>
<proteinExistence type="predicted"/>
<dbReference type="Pfam" id="PF08685">
    <property type="entry name" value="GON"/>
    <property type="match status" value="1"/>
</dbReference>
<protein>
    <recommendedName>
        <fullName evidence="3">GON domain-containing protein</fullName>
    </recommendedName>
</protein>
<feature type="domain" description="GON" evidence="3">
    <location>
        <begin position="150"/>
        <end position="258"/>
    </location>
</feature>
<gene>
    <name evidence="4" type="ORF">NAEGRDRAFT_47911</name>
</gene>
<dbReference type="VEuPathDB" id="AmoebaDB:NAEGRDRAFT_47911"/>
<accession>D2VAA2</accession>
<dbReference type="OrthoDB" id="5855429at2759"/>
<dbReference type="InterPro" id="IPR036047">
    <property type="entry name" value="F-box-like_dom_sf"/>
</dbReference>
<feature type="region of interest" description="Disordered" evidence="2">
    <location>
        <begin position="1"/>
        <end position="35"/>
    </location>
</feature>
<dbReference type="RefSeq" id="XP_002679138.1">
    <property type="nucleotide sequence ID" value="XM_002679092.1"/>
</dbReference>
<dbReference type="KEGG" id="ngr:NAEGRDRAFT_47911"/>
<dbReference type="InParanoid" id="D2VAA2"/>
<dbReference type="GO" id="GO:0008270">
    <property type="term" value="F:zinc ion binding"/>
    <property type="evidence" value="ECO:0007669"/>
    <property type="project" value="InterPro"/>
</dbReference>
<evidence type="ECO:0000256" key="1">
    <source>
        <dbReference type="ARBA" id="ARBA00022723"/>
    </source>
</evidence>
<dbReference type="GeneID" id="8859511"/>
<evidence type="ECO:0000313" key="4">
    <source>
        <dbReference type="EMBL" id="EFC46394.1"/>
    </source>
</evidence>
<sequence length="282" mass="32338">MVLRKLFSKNSSSNSSSHHNKKDHHSDETSTTSSSHQFLSNINDLLFQSVESQYKKSVMETFVIPDDLLREIFGFIENDEETCLSFQLTCWNWYLVSCSYRYQEFEIPNYGTYTFYQGAKNCYYLILPSPTNNYSTYTVPRRKPWSWNDADIITRWYRLRINPETLMIHTGDHTFSKSTGVCNHHNWKTKEVSYATCFGCEGGSVDDGRAMCDLSGTPFKFSVSFLHNGYCSYGTWNFSKDDQIISLTGGGYCGWTCPVGAADEKQAVDGGWFIKLEVISNK</sequence>
<keyword evidence="1" id="KW-0479">Metal-binding</keyword>
<evidence type="ECO:0000259" key="3">
    <source>
        <dbReference type="Pfam" id="PF08685"/>
    </source>
</evidence>
<organism evidence="5">
    <name type="scientific">Naegleria gruberi</name>
    <name type="common">Amoeba</name>
    <dbReference type="NCBI Taxonomy" id="5762"/>
    <lineage>
        <taxon>Eukaryota</taxon>
        <taxon>Discoba</taxon>
        <taxon>Heterolobosea</taxon>
        <taxon>Tetramitia</taxon>
        <taxon>Eutetramitia</taxon>
        <taxon>Vahlkampfiidae</taxon>
        <taxon>Naegleria</taxon>
    </lineage>
</organism>
<dbReference type="GO" id="GO:0004222">
    <property type="term" value="F:metalloendopeptidase activity"/>
    <property type="evidence" value="ECO:0007669"/>
    <property type="project" value="InterPro"/>
</dbReference>